<proteinExistence type="predicted"/>
<feature type="non-terminal residue" evidence="1">
    <location>
        <position position="1"/>
    </location>
</feature>
<evidence type="ECO:0000313" key="1">
    <source>
        <dbReference type="EMBL" id="JAC61199.1"/>
    </source>
</evidence>
<gene>
    <name evidence="1" type="ORF">TSPGSL018_26897</name>
</gene>
<dbReference type="EMBL" id="GBEZ01025948">
    <property type="protein sequence ID" value="JAC61199.1"/>
    <property type="molecule type" value="Transcribed_RNA"/>
</dbReference>
<reference evidence="1" key="1">
    <citation type="submission" date="2014-05" db="EMBL/GenBank/DDBJ databases">
        <title>The transcriptome of the halophilic microalga Tetraselmis sp. GSL018 isolated from the Great Salt Lake, Utah.</title>
        <authorList>
            <person name="Jinkerson R.E."/>
            <person name="D'Adamo S."/>
            <person name="Posewitz M.C."/>
        </authorList>
    </citation>
    <scope>NUCLEOTIDE SEQUENCE</scope>
    <source>
        <strain evidence="1">GSL018</strain>
    </source>
</reference>
<name>A0A061QRX1_9CHLO</name>
<sequence length="69" mass="7391">RERERERVPECPVISTCSLRPGRCAPQAPQPANPLCPVCLSLFASSPSGKVLCSPLHHGIPSRLSLSLS</sequence>
<feature type="non-terminal residue" evidence="1">
    <location>
        <position position="69"/>
    </location>
</feature>
<organism evidence="1">
    <name type="scientific">Tetraselmis sp. GSL018</name>
    <dbReference type="NCBI Taxonomy" id="582737"/>
    <lineage>
        <taxon>Eukaryota</taxon>
        <taxon>Viridiplantae</taxon>
        <taxon>Chlorophyta</taxon>
        <taxon>core chlorophytes</taxon>
        <taxon>Chlorodendrophyceae</taxon>
        <taxon>Chlorodendrales</taxon>
        <taxon>Chlorodendraceae</taxon>
        <taxon>Tetraselmis</taxon>
    </lineage>
</organism>
<accession>A0A061QRX1</accession>
<dbReference type="AlphaFoldDB" id="A0A061QRX1"/>
<protein>
    <submittedName>
        <fullName evidence="1">Uncharacterized protein</fullName>
    </submittedName>
</protein>